<evidence type="ECO:0000313" key="9">
    <source>
        <dbReference type="EMBL" id="MEE3716767.1"/>
    </source>
</evidence>
<dbReference type="EMBL" id="JAZBJZ010000025">
    <property type="protein sequence ID" value="MEE3716767.1"/>
    <property type="molecule type" value="Genomic_DNA"/>
</dbReference>
<comment type="subcellular location">
    <subcellularLocation>
        <location evidence="1">Cell membrane</location>
        <topology evidence="1">Multi-pass membrane protein</topology>
    </subcellularLocation>
</comment>
<comment type="caution">
    <text evidence="9">The sequence shown here is derived from an EMBL/GenBank/DDBJ whole genome shotgun (WGS) entry which is preliminary data.</text>
</comment>
<evidence type="ECO:0000256" key="6">
    <source>
        <dbReference type="ARBA" id="ARBA00023136"/>
    </source>
</evidence>
<dbReference type="PROSITE" id="PS50850">
    <property type="entry name" value="MFS"/>
    <property type="match status" value="1"/>
</dbReference>
<feature type="transmembrane region" description="Helical" evidence="7">
    <location>
        <begin position="176"/>
        <end position="196"/>
    </location>
</feature>
<feature type="transmembrane region" description="Helical" evidence="7">
    <location>
        <begin position="290"/>
        <end position="310"/>
    </location>
</feature>
<dbReference type="Pfam" id="PF05977">
    <property type="entry name" value="MFS_3"/>
    <property type="match status" value="1"/>
</dbReference>
<gene>
    <name evidence="9" type="ORF">V2H45_08415</name>
</gene>
<feature type="transmembrane region" description="Helical" evidence="7">
    <location>
        <begin position="376"/>
        <end position="397"/>
    </location>
</feature>
<evidence type="ECO:0000256" key="2">
    <source>
        <dbReference type="ARBA" id="ARBA00022448"/>
    </source>
</evidence>
<reference evidence="9" key="1">
    <citation type="submission" date="2024-01" db="EMBL/GenBank/DDBJ databases">
        <title>Bank of Algae and Cyanobacteria of the Azores (BACA) strain genomes.</title>
        <authorList>
            <person name="Luz R."/>
            <person name="Cordeiro R."/>
            <person name="Fonseca A."/>
            <person name="Goncalves V."/>
        </authorList>
    </citation>
    <scope>NUCLEOTIDE SEQUENCE</scope>
    <source>
        <strain evidence="9">BACA0141</strain>
    </source>
</reference>
<sequence length="425" mass="45661">MQATEPKFFLPALRSRNYRLFFAGQGVSLIGTWMTQIAMVWLVYHLTHSALMLGIVGFTSQIPSFLLAPFGGVFVDRFPRHRILVGTQILAMVQSLSLAALALSDAINLWHILALSLFQGLINAVDAPARQVFAIELVEHREDLANAIAINSTMFNAARLIGPAIGGLLISLVGEAYCFLIDGLSYIAVIGALLAMRFQAKEIPIPHGNLLQKILEGFDYAFRSPPIRAILLLSAIVSFMGMQYTVLVPVFADKILNGNAQTLGFLMAASGVGALFGGVYLATRKTVVGIGKLIIVGPAILGCGLLIFSLSPILALSLFAMLLIGLGTILQVSSGNIVLQTIVDDDKRGRIMSLYTMSFLGMTPFGNLMGGALADLIGATNTLIIAGLSCLLGSFFFSRQLPALKKIVHKIYQSKGIIIPLPIKE</sequence>
<dbReference type="AlphaFoldDB" id="A0AAW9PRN3"/>
<proteinExistence type="predicted"/>
<evidence type="ECO:0000259" key="8">
    <source>
        <dbReference type="PROSITE" id="PS50850"/>
    </source>
</evidence>
<dbReference type="Proteomes" id="UP001333818">
    <property type="component" value="Unassembled WGS sequence"/>
</dbReference>
<feature type="transmembrane region" description="Helical" evidence="7">
    <location>
        <begin position="316"/>
        <end position="339"/>
    </location>
</feature>
<evidence type="ECO:0000313" key="10">
    <source>
        <dbReference type="Proteomes" id="UP001333818"/>
    </source>
</evidence>
<dbReference type="Gene3D" id="1.20.1250.20">
    <property type="entry name" value="MFS general substrate transporter like domains"/>
    <property type="match status" value="1"/>
</dbReference>
<feature type="domain" description="Major facilitator superfamily (MFS) profile" evidence="8">
    <location>
        <begin position="12"/>
        <end position="405"/>
    </location>
</feature>
<keyword evidence="6 7" id="KW-0472">Membrane</keyword>
<organism evidence="9 10">
    <name type="scientific">Tumidithrix elongata BACA0141</name>
    <dbReference type="NCBI Taxonomy" id="2716417"/>
    <lineage>
        <taxon>Bacteria</taxon>
        <taxon>Bacillati</taxon>
        <taxon>Cyanobacteriota</taxon>
        <taxon>Cyanophyceae</taxon>
        <taxon>Pseudanabaenales</taxon>
        <taxon>Pseudanabaenaceae</taxon>
        <taxon>Tumidithrix</taxon>
        <taxon>Tumidithrix elongata</taxon>
    </lineage>
</organism>
<keyword evidence="2" id="KW-0813">Transport</keyword>
<dbReference type="InterPro" id="IPR020846">
    <property type="entry name" value="MFS_dom"/>
</dbReference>
<evidence type="ECO:0000256" key="5">
    <source>
        <dbReference type="ARBA" id="ARBA00022989"/>
    </source>
</evidence>
<dbReference type="CDD" id="cd06173">
    <property type="entry name" value="MFS_MefA_like"/>
    <property type="match status" value="1"/>
</dbReference>
<name>A0AAW9PRN3_9CYAN</name>
<dbReference type="InterPro" id="IPR010290">
    <property type="entry name" value="TM_effector"/>
</dbReference>
<protein>
    <submittedName>
        <fullName evidence="9">MFS transporter</fullName>
    </submittedName>
</protein>
<dbReference type="SUPFAM" id="SSF103473">
    <property type="entry name" value="MFS general substrate transporter"/>
    <property type="match status" value="1"/>
</dbReference>
<feature type="transmembrane region" description="Helical" evidence="7">
    <location>
        <begin position="20"/>
        <end position="44"/>
    </location>
</feature>
<keyword evidence="4 7" id="KW-0812">Transmembrane</keyword>
<evidence type="ECO:0000256" key="1">
    <source>
        <dbReference type="ARBA" id="ARBA00004651"/>
    </source>
</evidence>
<dbReference type="InterPro" id="IPR036259">
    <property type="entry name" value="MFS_trans_sf"/>
</dbReference>
<dbReference type="RefSeq" id="WP_330483195.1">
    <property type="nucleotide sequence ID" value="NZ_JAZBJZ010000025.1"/>
</dbReference>
<evidence type="ECO:0000256" key="3">
    <source>
        <dbReference type="ARBA" id="ARBA00022475"/>
    </source>
</evidence>
<evidence type="ECO:0000256" key="4">
    <source>
        <dbReference type="ARBA" id="ARBA00022692"/>
    </source>
</evidence>
<keyword evidence="3" id="KW-1003">Cell membrane</keyword>
<accession>A0AAW9PRN3</accession>
<feature type="transmembrane region" description="Helical" evidence="7">
    <location>
        <begin position="263"/>
        <end position="283"/>
    </location>
</feature>
<dbReference type="PANTHER" id="PTHR23513:SF11">
    <property type="entry name" value="STAPHYLOFERRIN A TRANSPORTER"/>
    <property type="match status" value="1"/>
</dbReference>
<keyword evidence="10" id="KW-1185">Reference proteome</keyword>
<dbReference type="GO" id="GO:0022857">
    <property type="term" value="F:transmembrane transporter activity"/>
    <property type="evidence" value="ECO:0007669"/>
    <property type="project" value="InterPro"/>
</dbReference>
<feature type="transmembrane region" description="Helical" evidence="7">
    <location>
        <begin position="351"/>
        <end position="370"/>
    </location>
</feature>
<dbReference type="GO" id="GO:0005886">
    <property type="term" value="C:plasma membrane"/>
    <property type="evidence" value="ECO:0007669"/>
    <property type="project" value="UniProtKB-SubCell"/>
</dbReference>
<feature type="transmembrane region" description="Helical" evidence="7">
    <location>
        <begin position="50"/>
        <end position="71"/>
    </location>
</feature>
<feature type="transmembrane region" description="Helical" evidence="7">
    <location>
        <begin position="230"/>
        <end position="251"/>
    </location>
</feature>
<dbReference type="PANTHER" id="PTHR23513">
    <property type="entry name" value="INTEGRAL MEMBRANE EFFLUX PROTEIN-RELATED"/>
    <property type="match status" value="1"/>
</dbReference>
<keyword evidence="5 7" id="KW-1133">Transmembrane helix</keyword>
<evidence type="ECO:0000256" key="7">
    <source>
        <dbReference type="SAM" id="Phobius"/>
    </source>
</evidence>